<evidence type="ECO:0000313" key="3">
    <source>
        <dbReference type="Proteomes" id="UP000552864"/>
    </source>
</evidence>
<evidence type="ECO:0000313" key="2">
    <source>
        <dbReference type="EMBL" id="NLR82276.1"/>
    </source>
</evidence>
<reference evidence="2 3" key="1">
    <citation type="submission" date="2020-04" db="EMBL/GenBank/DDBJ databases">
        <authorList>
            <person name="Yin C."/>
        </authorList>
    </citation>
    <scope>NUCLEOTIDE SEQUENCE [LARGE SCALE GENOMIC DNA]</scope>
    <source>
        <strain evidence="2 3">Ak56</strain>
    </source>
</reference>
<dbReference type="EMBL" id="JABAHZ010000009">
    <property type="protein sequence ID" value="NLR82276.1"/>
    <property type="molecule type" value="Genomic_DNA"/>
</dbReference>
<proteinExistence type="predicted"/>
<accession>A0A847SVR2</accession>
<dbReference type="AlphaFoldDB" id="A0A847SVR2"/>
<sequence>MDIALQDLFFAPPDNEHKTRAKEVLRTFFCCYPLEEVRQVLWLLLEPSVSGSVDVTQAGNVELQSFLPHFSLMLEAAYAHVGSPGRQPACAEISAGTINQRSADSPASLKQVLDVICAKVRPEKIFLIDTHREIDNSEVFDLFVLLPDSAQLSLRQHIDLIEAACKDIHPVIVSAHKIGYVFDMIKQGHIFFSSVCHSRNLVYDGNNIVIPVNDKQPFRNTKLKARKAFIERFNKAEGFLEAAKHMCHANYKEVAAFMIHQAVEQAIGAIVHALTDTHVDTHNLTRLLLSSKRCTYQLAALFPADTPEEKALYNLLRTAYIQARYSKYVITDPQLFKLLKRVAEFLETTKSAFYEELYRLEQQHLKITINHNTQNSITHGNK</sequence>
<dbReference type="Pfam" id="PF05168">
    <property type="entry name" value="HEPN"/>
    <property type="match status" value="1"/>
</dbReference>
<dbReference type="Gene3D" id="1.20.120.330">
    <property type="entry name" value="Nucleotidyltransferases domain 2"/>
    <property type="match status" value="1"/>
</dbReference>
<organism evidence="2 3">
    <name type="scientific">Chitinophaga eiseniae</name>
    <dbReference type="NCBI Taxonomy" id="634771"/>
    <lineage>
        <taxon>Bacteria</taxon>
        <taxon>Pseudomonadati</taxon>
        <taxon>Bacteroidota</taxon>
        <taxon>Chitinophagia</taxon>
        <taxon>Chitinophagales</taxon>
        <taxon>Chitinophagaceae</taxon>
        <taxon>Chitinophaga</taxon>
    </lineage>
</organism>
<dbReference type="Proteomes" id="UP000552864">
    <property type="component" value="Unassembled WGS sequence"/>
</dbReference>
<gene>
    <name evidence="2" type="ORF">HGH91_26910</name>
</gene>
<name>A0A847SVR2_9BACT</name>
<keyword evidence="3" id="KW-1185">Reference proteome</keyword>
<dbReference type="SMART" id="SM00748">
    <property type="entry name" value="HEPN"/>
    <property type="match status" value="1"/>
</dbReference>
<feature type="domain" description="HEPN" evidence="1">
    <location>
        <begin position="233"/>
        <end position="352"/>
    </location>
</feature>
<dbReference type="InterPro" id="IPR007842">
    <property type="entry name" value="HEPN_dom"/>
</dbReference>
<evidence type="ECO:0000259" key="1">
    <source>
        <dbReference type="PROSITE" id="PS50910"/>
    </source>
</evidence>
<protein>
    <submittedName>
        <fullName evidence="2">HEPN domain-containing protein</fullName>
    </submittedName>
</protein>
<comment type="caution">
    <text evidence="2">The sequence shown here is derived from an EMBL/GenBank/DDBJ whole genome shotgun (WGS) entry which is preliminary data.</text>
</comment>
<dbReference type="SUPFAM" id="SSF81593">
    <property type="entry name" value="Nucleotidyltransferase substrate binding subunit/domain"/>
    <property type="match status" value="1"/>
</dbReference>
<dbReference type="PROSITE" id="PS50910">
    <property type="entry name" value="HEPN"/>
    <property type="match status" value="1"/>
</dbReference>
<dbReference type="RefSeq" id="WP_168742215.1">
    <property type="nucleotide sequence ID" value="NZ_JABAHZ010000009.1"/>
</dbReference>